<evidence type="ECO:0000256" key="2">
    <source>
        <dbReference type="ARBA" id="ARBA00023002"/>
    </source>
</evidence>
<sequence>MNNTLANQEKSTFVIIGGTSGIGKALAMQLRNADNTVHIASRHTGVDISNEKSICEYFEPIGPFDHLVVTAGSSAPAGKVTDVAIDDAKSAFDTKFWGSLNVAKHAARYMKPNSSITLTTGMLSRKVVAGTYVKTAINAALESVTKVLAKELSPIRVNAVSPGLTMTTAYKNMDDTARSAMYDNAKNNLPAGKVGEASEIAMGYLFAINNPYVTGSIIDIDGGAQLG</sequence>
<keyword evidence="2" id="KW-0560">Oxidoreductase</keyword>
<dbReference type="Pfam" id="PF13561">
    <property type="entry name" value="adh_short_C2"/>
    <property type="match status" value="1"/>
</dbReference>
<reference evidence="4" key="1">
    <citation type="submission" date="2016-07" db="EMBL/GenBank/DDBJ databases">
        <title>Nontailed viruses are major unrecognized killers of bacteria in the ocean.</title>
        <authorList>
            <person name="Kauffman K."/>
            <person name="Hussain F."/>
            <person name="Yang J."/>
            <person name="Arevalo P."/>
            <person name="Brown J."/>
            <person name="Cutler M."/>
            <person name="Kelly L."/>
            <person name="Polz M.F."/>
        </authorList>
    </citation>
    <scope>NUCLEOTIDE SEQUENCE [LARGE SCALE GENOMIC DNA]</scope>
    <source>
        <strain evidence="4">10N.261.46.F8</strain>
    </source>
</reference>
<dbReference type="AlphaFoldDB" id="A0A2N7KC53"/>
<organism evidence="3 4">
    <name type="scientific">Vibrio lentus</name>
    <dbReference type="NCBI Taxonomy" id="136468"/>
    <lineage>
        <taxon>Bacteria</taxon>
        <taxon>Pseudomonadati</taxon>
        <taxon>Pseudomonadota</taxon>
        <taxon>Gammaproteobacteria</taxon>
        <taxon>Vibrionales</taxon>
        <taxon>Vibrionaceae</taxon>
        <taxon>Vibrio</taxon>
    </lineage>
</organism>
<dbReference type="EMBL" id="MCZK01000090">
    <property type="protein sequence ID" value="PMM72874.1"/>
    <property type="molecule type" value="Genomic_DNA"/>
</dbReference>
<dbReference type="InterPro" id="IPR002347">
    <property type="entry name" value="SDR_fam"/>
</dbReference>
<dbReference type="PANTHER" id="PTHR43477">
    <property type="entry name" value="DIHYDROANTICAPSIN 7-DEHYDROGENASE"/>
    <property type="match status" value="1"/>
</dbReference>
<accession>A0A2N7KC53</accession>
<name>A0A2N7KC53_9VIBR</name>
<proteinExistence type="inferred from homology"/>
<dbReference type="InterPro" id="IPR051122">
    <property type="entry name" value="SDR_DHRS6-like"/>
</dbReference>
<dbReference type="SUPFAM" id="SSF51735">
    <property type="entry name" value="NAD(P)-binding Rossmann-fold domains"/>
    <property type="match status" value="1"/>
</dbReference>
<dbReference type="OrthoDB" id="9806974at2"/>
<dbReference type="PRINTS" id="PR00081">
    <property type="entry name" value="GDHRDH"/>
</dbReference>
<protein>
    <submittedName>
        <fullName evidence="3">Dehydrogenase</fullName>
    </submittedName>
</protein>
<evidence type="ECO:0000256" key="1">
    <source>
        <dbReference type="ARBA" id="ARBA00006484"/>
    </source>
</evidence>
<dbReference type="RefSeq" id="WP_102434551.1">
    <property type="nucleotide sequence ID" value="NZ_CAWNVI010000090.1"/>
</dbReference>
<comment type="similarity">
    <text evidence="1">Belongs to the short-chain dehydrogenases/reductases (SDR) family.</text>
</comment>
<dbReference type="Gene3D" id="3.40.50.720">
    <property type="entry name" value="NAD(P)-binding Rossmann-like Domain"/>
    <property type="match status" value="1"/>
</dbReference>
<dbReference type="GO" id="GO:0016491">
    <property type="term" value="F:oxidoreductase activity"/>
    <property type="evidence" value="ECO:0007669"/>
    <property type="project" value="UniProtKB-KW"/>
</dbReference>
<evidence type="ECO:0000313" key="3">
    <source>
        <dbReference type="EMBL" id="PMM72874.1"/>
    </source>
</evidence>
<evidence type="ECO:0000313" key="4">
    <source>
        <dbReference type="Proteomes" id="UP000235406"/>
    </source>
</evidence>
<dbReference type="InterPro" id="IPR036291">
    <property type="entry name" value="NAD(P)-bd_dom_sf"/>
</dbReference>
<dbReference type="Proteomes" id="UP000235406">
    <property type="component" value="Unassembled WGS sequence"/>
</dbReference>
<gene>
    <name evidence="3" type="ORF">BCT49_01460</name>
</gene>
<dbReference type="PANTHER" id="PTHR43477:SF1">
    <property type="entry name" value="DIHYDROANTICAPSIN 7-DEHYDROGENASE"/>
    <property type="match status" value="1"/>
</dbReference>
<comment type="caution">
    <text evidence="3">The sequence shown here is derived from an EMBL/GenBank/DDBJ whole genome shotgun (WGS) entry which is preliminary data.</text>
</comment>